<dbReference type="Pfam" id="PF00679">
    <property type="entry name" value="EFG_C"/>
    <property type="match status" value="1"/>
</dbReference>
<evidence type="ECO:0000256" key="2">
    <source>
        <dbReference type="HAMAP-Rule" id="MF_00849"/>
    </source>
</evidence>
<dbReference type="InterPro" id="IPR047043">
    <property type="entry name" value="BipA_III"/>
</dbReference>
<dbReference type="SMART" id="SM00838">
    <property type="entry name" value="EFG_C"/>
    <property type="match status" value="1"/>
</dbReference>
<dbReference type="Gene3D" id="3.30.70.870">
    <property type="entry name" value="Elongation Factor G (Translational Gtpase), domain 3"/>
    <property type="match status" value="1"/>
</dbReference>
<protein>
    <recommendedName>
        <fullName evidence="2">Large ribosomal subunit assembly factor BipA</fullName>
        <ecNumber evidence="2">3.6.5.-</ecNumber>
    </recommendedName>
    <alternativeName>
        <fullName evidence="2">GTP-binding protein BipA</fullName>
    </alternativeName>
</protein>
<dbReference type="CDD" id="cd01891">
    <property type="entry name" value="TypA_BipA"/>
    <property type="match status" value="1"/>
</dbReference>
<dbReference type="NCBIfam" id="TIGR00231">
    <property type="entry name" value="small_GTP"/>
    <property type="match status" value="1"/>
</dbReference>
<keyword evidence="2" id="KW-0963">Cytoplasm</keyword>
<dbReference type="PANTHER" id="PTHR42908">
    <property type="entry name" value="TRANSLATION ELONGATION FACTOR-RELATED"/>
    <property type="match status" value="1"/>
</dbReference>
<dbReference type="EMBL" id="JBHUOS010000008">
    <property type="protein sequence ID" value="MFD2915858.1"/>
    <property type="molecule type" value="Genomic_DNA"/>
</dbReference>
<sequence length="599" mass="67306">MANIKNIAIIAHVDHGKTTLVDKIMYHCQLFRENQNTGDLILDNNDLERERGITITSKNVSVIYKDTKINIIDTPGHADFGGEVERVLNMADGVLLLVDAFEGPMPQTRFVLQKAIDLGLKPCVVINKVDKENCTPDEVHEKVFDLMFELGAEEWQLDFPTVYGSAKNNWMSDDWKDETENIEPLLDMVIEHIPAPTITEGTTQMLITSLDFSSFTGRIAIGRLTRGELKTGQNISLVKRDKSIVKSKIKELHVFEGLGRLKVESVQTGDICAIVGLEGFEIGDTVADWEAPEGLKTINIDEPTMSMLFTINDSPFFGQDGKYVTSRHIKDRLAKELEKNLALKVEDTDSADKFMVFGRGVLHLSVLIETMRREGYEMQIGQPQVIIKEIDGVKCEPIEEMTIDLPETVSGKAIEMVTMRKGEMLSMVAKGDRMVCEFMVPSRGIIGLRNQLLTATQGEAIMAHRFKEYQPLRGGIPERQNGSLVSMEKGQAIPYSIDKLQDRGKFFVDPGEDIYEGQVIGENSRGDDMAVNITKTKKMSNVRSSGADDKAKIVPAIKFSLEEALEYIQKDEYVEVTPNFLRLRKIHLSETDRKRNKNK</sequence>
<keyword evidence="2" id="KW-0690">Ribosome biogenesis</keyword>
<dbReference type="InterPro" id="IPR031157">
    <property type="entry name" value="G_TR_CS"/>
</dbReference>
<reference evidence="5" key="1">
    <citation type="journal article" date="2019" name="Int. J. Syst. Evol. Microbiol.">
        <title>The Global Catalogue of Microorganisms (GCM) 10K type strain sequencing project: providing services to taxonomists for standard genome sequencing and annotation.</title>
        <authorList>
            <consortium name="The Broad Institute Genomics Platform"/>
            <consortium name="The Broad Institute Genome Sequencing Center for Infectious Disease"/>
            <person name="Wu L."/>
            <person name="Ma J."/>
        </authorList>
    </citation>
    <scope>NUCLEOTIDE SEQUENCE [LARGE SCALE GENOMIC DNA]</scope>
    <source>
        <strain evidence="5">KCTC 32514</strain>
    </source>
</reference>
<keyword evidence="2" id="KW-0378">Hydrolase</keyword>
<dbReference type="PROSITE" id="PS00301">
    <property type="entry name" value="G_TR_1"/>
    <property type="match status" value="1"/>
</dbReference>
<dbReference type="Gene3D" id="3.40.50.300">
    <property type="entry name" value="P-loop containing nucleotide triphosphate hydrolases"/>
    <property type="match status" value="1"/>
</dbReference>
<dbReference type="Pfam" id="PF21018">
    <property type="entry name" value="BipA_C"/>
    <property type="match status" value="1"/>
</dbReference>
<feature type="domain" description="Tr-type G" evidence="3">
    <location>
        <begin position="2"/>
        <end position="197"/>
    </location>
</feature>
<accession>A0ABW5ZV05</accession>
<dbReference type="SUPFAM" id="SSF54980">
    <property type="entry name" value="EF-G C-terminal domain-like"/>
    <property type="match status" value="2"/>
</dbReference>
<comment type="similarity">
    <text evidence="2">Belongs to the TRAFAC class translation factor GTPase superfamily. Classic translation factor GTPase family. BipA subfamily.</text>
</comment>
<dbReference type="CDD" id="cd03691">
    <property type="entry name" value="BipA_TypA_II"/>
    <property type="match status" value="1"/>
</dbReference>
<dbReference type="Gene3D" id="2.40.30.10">
    <property type="entry name" value="Translation factors"/>
    <property type="match status" value="1"/>
</dbReference>
<dbReference type="NCBIfam" id="TIGR01394">
    <property type="entry name" value="TypA_BipA"/>
    <property type="match status" value="1"/>
</dbReference>
<dbReference type="InterPro" id="IPR006298">
    <property type="entry name" value="BipA"/>
</dbReference>
<name>A0ABW5ZV05_9FLAO</name>
<gene>
    <name evidence="4" type="primary">typA</name>
    <name evidence="2" type="synonym">bipA</name>
    <name evidence="4" type="ORF">ACFS29_09425</name>
</gene>
<dbReference type="CDD" id="cd16263">
    <property type="entry name" value="BipA_III"/>
    <property type="match status" value="1"/>
</dbReference>
<comment type="subunit">
    <text evidence="2">Monomer.</text>
</comment>
<keyword evidence="2" id="KW-0547">Nucleotide-binding</keyword>
<comment type="subcellular location">
    <subcellularLocation>
        <location evidence="2">Cytoplasm</location>
    </subcellularLocation>
    <text evidence="2">Binds to ribosomes.</text>
</comment>
<evidence type="ECO:0000259" key="3">
    <source>
        <dbReference type="PROSITE" id="PS51722"/>
    </source>
</evidence>
<dbReference type="Proteomes" id="UP001597548">
    <property type="component" value="Unassembled WGS sequence"/>
</dbReference>
<keyword evidence="2" id="KW-0699">rRNA-binding</keyword>
<dbReference type="HAMAP" id="MF_00849">
    <property type="entry name" value="BipA"/>
    <property type="match status" value="1"/>
</dbReference>
<dbReference type="InterPro" id="IPR027417">
    <property type="entry name" value="P-loop_NTPase"/>
</dbReference>
<dbReference type="InterPro" id="IPR048876">
    <property type="entry name" value="BipA_C"/>
</dbReference>
<dbReference type="EC" id="3.6.5.-" evidence="2"/>
<comment type="caution">
    <text evidence="4">The sequence shown here is derived from an EMBL/GenBank/DDBJ whole genome shotgun (WGS) entry which is preliminary data.</text>
</comment>
<feature type="binding site" evidence="2">
    <location>
        <begin position="14"/>
        <end position="19"/>
    </location>
    <ligand>
        <name>GTP</name>
        <dbReference type="ChEBI" id="CHEBI:37565"/>
    </ligand>
</feature>
<evidence type="ECO:0000256" key="1">
    <source>
        <dbReference type="ARBA" id="ARBA00023134"/>
    </source>
</evidence>
<dbReference type="Pfam" id="PF03144">
    <property type="entry name" value="GTP_EFTU_D2"/>
    <property type="match status" value="1"/>
</dbReference>
<dbReference type="Gene3D" id="3.30.70.240">
    <property type="match status" value="1"/>
</dbReference>
<dbReference type="InterPro" id="IPR042116">
    <property type="entry name" value="TypA/BipA_C"/>
</dbReference>
<dbReference type="InterPro" id="IPR005225">
    <property type="entry name" value="Small_GTP-bd"/>
</dbReference>
<dbReference type="InterPro" id="IPR004161">
    <property type="entry name" value="EFTu-like_2"/>
</dbReference>
<dbReference type="InterPro" id="IPR047041">
    <property type="entry name" value="BipA_GTP-bd_dom"/>
</dbReference>
<dbReference type="InterPro" id="IPR000640">
    <property type="entry name" value="EFG_V-like"/>
</dbReference>
<dbReference type="PRINTS" id="PR00315">
    <property type="entry name" value="ELONGATNFCT"/>
</dbReference>
<dbReference type="SUPFAM" id="SSF50447">
    <property type="entry name" value="Translation proteins"/>
    <property type="match status" value="1"/>
</dbReference>
<dbReference type="CDD" id="cd03710">
    <property type="entry name" value="BipA_TypA_C"/>
    <property type="match status" value="1"/>
</dbReference>
<keyword evidence="1 2" id="KW-0342">GTP-binding</keyword>
<comment type="function">
    <text evidence="2">A 50S ribosomal subunit assembly protein with GTPase activity, required for 50S subunit assembly at low temperatures, may also play a role in translation. Binds GTP and analogs. Binds the 70S ribosome between the 30S and 50S subunits, in a similar position as ribosome-bound EF-G; it contacts a number of ribosomal proteins, both rRNAs and the A-site tRNA.</text>
</comment>
<dbReference type="RefSeq" id="WP_194509257.1">
    <property type="nucleotide sequence ID" value="NZ_JADILU010000007.1"/>
</dbReference>
<evidence type="ECO:0000313" key="5">
    <source>
        <dbReference type="Proteomes" id="UP001597548"/>
    </source>
</evidence>
<dbReference type="PANTHER" id="PTHR42908:SF8">
    <property type="entry name" value="TR-TYPE G DOMAIN-CONTAINING PROTEIN"/>
    <property type="match status" value="1"/>
</dbReference>
<dbReference type="InterPro" id="IPR035651">
    <property type="entry name" value="BipA_V"/>
</dbReference>
<dbReference type="Gene3D" id="2.40.50.250">
    <property type="entry name" value="bipa protein"/>
    <property type="match status" value="1"/>
</dbReference>
<comment type="catalytic activity">
    <reaction evidence="2">
        <text>GTP + H2O = GDP + phosphate + H(+)</text>
        <dbReference type="Rhea" id="RHEA:19669"/>
        <dbReference type="ChEBI" id="CHEBI:15377"/>
        <dbReference type="ChEBI" id="CHEBI:15378"/>
        <dbReference type="ChEBI" id="CHEBI:37565"/>
        <dbReference type="ChEBI" id="CHEBI:43474"/>
        <dbReference type="ChEBI" id="CHEBI:58189"/>
    </reaction>
</comment>
<keyword evidence="2" id="KW-0694">RNA-binding</keyword>
<dbReference type="InterPro" id="IPR009000">
    <property type="entry name" value="Transl_B-barrel_sf"/>
</dbReference>
<dbReference type="PROSITE" id="PS51722">
    <property type="entry name" value="G_TR_2"/>
    <property type="match status" value="1"/>
</dbReference>
<evidence type="ECO:0000313" key="4">
    <source>
        <dbReference type="EMBL" id="MFD2915858.1"/>
    </source>
</evidence>
<proteinExistence type="inferred from homology"/>
<dbReference type="InterPro" id="IPR035647">
    <property type="entry name" value="EFG_III/V"/>
</dbReference>
<dbReference type="InterPro" id="IPR047042">
    <property type="entry name" value="BipA_II"/>
</dbReference>
<feature type="binding site" evidence="2">
    <location>
        <begin position="127"/>
        <end position="130"/>
    </location>
    <ligand>
        <name>GTP</name>
        <dbReference type="ChEBI" id="CHEBI:37565"/>
    </ligand>
</feature>
<organism evidence="4 5">
    <name type="scientific">Psychroserpens luteus</name>
    <dbReference type="NCBI Taxonomy" id="1434066"/>
    <lineage>
        <taxon>Bacteria</taxon>
        <taxon>Pseudomonadati</taxon>
        <taxon>Bacteroidota</taxon>
        <taxon>Flavobacteriia</taxon>
        <taxon>Flavobacteriales</taxon>
        <taxon>Flavobacteriaceae</taxon>
        <taxon>Psychroserpens</taxon>
    </lineage>
</organism>
<dbReference type="SUPFAM" id="SSF52540">
    <property type="entry name" value="P-loop containing nucleoside triphosphate hydrolases"/>
    <property type="match status" value="1"/>
</dbReference>
<keyword evidence="2" id="KW-0820">tRNA-binding</keyword>
<keyword evidence="5" id="KW-1185">Reference proteome</keyword>
<dbReference type="InterPro" id="IPR000795">
    <property type="entry name" value="T_Tr_GTP-bd_dom"/>
</dbReference>
<dbReference type="Pfam" id="PF00009">
    <property type="entry name" value="GTP_EFTU"/>
    <property type="match status" value="1"/>
</dbReference>